<sequence>MDAACCGCGDAPMEDLESLRRICDTLGLPGHGPERPSALLPSPRCPGTELMGQEEDEDEMYQMAESQMEDCFRSPVGNGGQSRMFLNPKCPGPLVMDQDDDEVYGIDRQDLETLRQIGKSLGLSDDVGATLNSPAVAPKCLVEFISRRQNVFQDLFTYNLTQCNGQEPGQMTTEGGGSKSMIKSRTEDFARHLQKRLRSLSESEDGTWTASEDRPSFDTSSENETFFELDSNITSPEEEITEPDYIPHTNFVPDELLSDNVTTEEPKLTKRDSADEQFYDTIDTSKESSPEIPNSVECPLVKPILINFPIPLCTSKEKNQCASSPDKHLVNGSIYLDADLSSSVNGTCTEPEITECYKNSVIITCNGYVTPSTESTENLSNETCDGLILNHKNLQYHLSEQKDLDDDLVEVNTCTKSCSQIESNCEQQNLENKRNEIKDTMNEQNITKLKSEENVSLTDLLQAIHKELKLEGKQTNGPLSVKNPEINISEVASENSGRSNSKSEEEEEEDIETRRMRFRRCSSLKSGKTPPGTPGRKKIVRFADVLGLDLADVKTFMDEVPTIPNSAYKDLCGVDSSILSTYDPFARISQPMERRERVVIPLFQQPGGHPNFIEKVRELNVCLENAVVTDPSLLAITGTVRVKNIDFHKSVHIRYSLNGWKSFSDLQARYVPNSCDGFSDKFSFLMYAHTLNVGQRLEFAVRFQAKGTQFWDNNGGVNYVFECVSQDNPCIAVVSNVPSSPTEAWPSFY</sequence>
<dbReference type="AlphaFoldDB" id="A0A1B6DNA7"/>
<evidence type="ECO:0000313" key="3">
    <source>
        <dbReference type="EMBL" id="JAS27147.1"/>
    </source>
</evidence>
<dbReference type="PANTHER" id="PTHR12307">
    <property type="entry name" value="PROTEIN PHOSPHATASE 1 REGULATORY SUBUNIT"/>
    <property type="match status" value="1"/>
</dbReference>
<proteinExistence type="predicted"/>
<feature type="region of interest" description="Disordered" evidence="1">
    <location>
        <begin position="474"/>
        <end position="514"/>
    </location>
</feature>
<dbReference type="InterPro" id="IPR005036">
    <property type="entry name" value="CBM21_dom"/>
</dbReference>
<dbReference type="Gene3D" id="2.60.40.2440">
    <property type="entry name" value="Carbohydrate binding type-21 domain"/>
    <property type="match status" value="1"/>
</dbReference>
<evidence type="ECO:0000259" key="2">
    <source>
        <dbReference type="PROSITE" id="PS51159"/>
    </source>
</evidence>
<dbReference type="GO" id="GO:0000164">
    <property type="term" value="C:protein phosphatase type 1 complex"/>
    <property type="evidence" value="ECO:0007669"/>
    <property type="project" value="TreeGrafter"/>
</dbReference>
<protein>
    <recommendedName>
        <fullName evidence="2">CBM21 domain-containing protein</fullName>
    </recommendedName>
</protein>
<dbReference type="EMBL" id="GEDC01010151">
    <property type="protein sequence ID" value="JAS27147.1"/>
    <property type="molecule type" value="Transcribed_RNA"/>
</dbReference>
<feature type="region of interest" description="Disordered" evidence="1">
    <location>
        <begin position="200"/>
        <end position="223"/>
    </location>
</feature>
<evidence type="ECO:0000256" key="1">
    <source>
        <dbReference type="SAM" id="MobiDB-lite"/>
    </source>
</evidence>
<dbReference type="InterPro" id="IPR050782">
    <property type="entry name" value="PP1_regulatory_subunit_3"/>
</dbReference>
<reference evidence="3" key="1">
    <citation type="submission" date="2015-12" db="EMBL/GenBank/DDBJ databases">
        <title>De novo transcriptome assembly of four potential Pierce s Disease insect vectors from Arizona vineyards.</title>
        <authorList>
            <person name="Tassone E.E."/>
        </authorList>
    </citation>
    <scope>NUCLEOTIDE SEQUENCE</scope>
</reference>
<organism evidence="3">
    <name type="scientific">Clastoptera arizonana</name>
    <name type="common">Arizona spittle bug</name>
    <dbReference type="NCBI Taxonomy" id="38151"/>
    <lineage>
        <taxon>Eukaryota</taxon>
        <taxon>Metazoa</taxon>
        <taxon>Ecdysozoa</taxon>
        <taxon>Arthropoda</taxon>
        <taxon>Hexapoda</taxon>
        <taxon>Insecta</taxon>
        <taxon>Pterygota</taxon>
        <taxon>Neoptera</taxon>
        <taxon>Paraneoptera</taxon>
        <taxon>Hemiptera</taxon>
        <taxon>Auchenorrhyncha</taxon>
        <taxon>Cercopoidea</taxon>
        <taxon>Clastopteridae</taxon>
        <taxon>Clastoptera</taxon>
    </lineage>
</organism>
<dbReference type="PANTHER" id="PTHR12307:SF36">
    <property type="entry name" value="GLYCOGEN-BINDING SUBUNIT 76A"/>
    <property type="match status" value="1"/>
</dbReference>
<name>A0A1B6DNA7_9HEMI</name>
<accession>A0A1B6DNA7</accession>
<feature type="domain" description="CBM21" evidence="2">
    <location>
        <begin position="615"/>
        <end position="722"/>
    </location>
</feature>
<dbReference type="InterPro" id="IPR038175">
    <property type="entry name" value="CBM21_dom_sf"/>
</dbReference>
<dbReference type="GO" id="GO:2001069">
    <property type="term" value="F:glycogen binding"/>
    <property type="evidence" value="ECO:0007669"/>
    <property type="project" value="TreeGrafter"/>
</dbReference>
<gene>
    <name evidence="3" type="ORF">g.20584</name>
</gene>
<dbReference type="Pfam" id="PF03370">
    <property type="entry name" value="CBM_21"/>
    <property type="match status" value="1"/>
</dbReference>
<dbReference type="GO" id="GO:0005979">
    <property type="term" value="P:regulation of glycogen biosynthetic process"/>
    <property type="evidence" value="ECO:0007669"/>
    <property type="project" value="TreeGrafter"/>
</dbReference>
<dbReference type="PROSITE" id="PS51159">
    <property type="entry name" value="CBM21"/>
    <property type="match status" value="1"/>
</dbReference>
<dbReference type="GO" id="GO:0008157">
    <property type="term" value="F:protein phosphatase 1 binding"/>
    <property type="evidence" value="ECO:0007669"/>
    <property type="project" value="TreeGrafter"/>
</dbReference>